<dbReference type="Proteomes" id="UP000751518">
    <property type="component" value="Unassembled WGS sequence"/>
</dbReference>
<evidence type="ECO:0000313" key="3">
    <source>
        <dbReference type="EMBL" id="MCA9392292.1"/>
    </source>
</evidence>
<comment type="caution">
    <text evidence="3">The sequence shown here is derived from an EMBL/GenBank/DDBJ whole genome shotgun (WGS) entry which is preliminary data.</text>
</comment>
<proteinExistence type="predicted"/>
<sequence>MSSIKLNPTITRFLPALIWMGLIFFFSSIPDLSLHGQLSVYDFVLRKLAHITEYAILTICYYYALPNMQTKKRLLLSAVISIVYATTDEFHQSFVYRRTGHLSDVAIDSIGVLISLVLIKSVHAKKAHRS</sequence>
<keyword evidence="1" id="KW-0812">Transmembrane</keyword>
<dbReference type="InterPro" id="IPR006976">
    <property type="entry name" value="VanZ-like"/>
</dbReference>
<reference evidence="3" key="2">
    <citation type="journal article" date="2021" name="Microbiome">
        <title>Successional dynamics and alternative stable states in a saline activated sludge microbial community over 9 years.</title>
        <authorList>
            <person name="Wang Y."/>
            <person name="Ye J."/>
            <person name="Ju F."/>
            <person name="Liu L."/>
            <person name="Boyd J.A."/>
            <person name="Deng Y."/>
            <person name="Parks D.H."/>
            <person name="Jiang X."/>
            <person name="Yin X."/>
            <person name="Woodcroft B.J."/>
            <person name="Tyson G.W."/>
            <person name="Hugenholtz P."/>
            <person name="Polz M.F."/>
            <person name="Zhang T."/>
        </authorList>
    </citation>
    <scope>NUCLEOTIDE SEQUENCE</scope>
    <source>
        <strain evidence="3">HKST-UBA03</strain>
    </source>
</reference>
<feature type="transmembrane region" description="Helical" evidence="1">
    <location>
        <begin position="49"/>
        <end position="65"/>
    </location>
</feature>
<protein>
    <submittedName>
        <fullName evidence="3">VanZ family protein</fullName>
    </submittedName>
</protein>
<name>A0A955RSB1_UNCKA</name>
<dbReference type="Pfam" id="PF04892">
    <property type="entry name" value="VanZ"/>
    <property type="match status" value="1"/>
</dbReference>
<dbReference type="EMBL" id="JAGQKZ010000035">
    <property type="protein sequence ID" value="MCA9392292.1"/>
    <property type="molecule type" value="Genomic_DNA"/>
</dbReference>
<feature type="domain" description="VanZ-like" evidence="2">
    <location>
        <begin position="16"/>
        <end position="120"/>
    </location>
</feature>
<gene>
    <name evidence="3" type="ORF">KC614_03760</name>
</gene>
<accession>A0A955RSB1</accession>
<evidence type="ECO:0000259" key="2">
    <source>
        <dbReference type="Pfam" id="PF04892"/>
    </source>
</evidence>
<feature type="transmembrane region" description="Helical" evidence="1">
    <location>
        <begin position="12"/>
        <end position="29"/>
    </location>
</feature>
<reference evidence="3" key="1">
    <citation type="submission" date="2020-04" db="EMBL/GenBank/DDBJ databases">
        <authorList>
            <person name="Zhang T."/>
        </authorList>
    </citation>
    <scope>NUCLEOTIDE SEQUENCE</scope>
    <source>
        <strain evidence="3">HKST-UBA03</strain>
    </source>
</reference>
<keyword evidence="1" id="KW-1133">Transmembrane helix</keyword>
<dbReference type="NCBIfam" id="NF037970">
    <property type="entry name" value="vanZ_1"/>
    <property type="match status" value="1"/>
</dbReference>
<keyword evidence="1" id="KW-0472">Membrane</keyword>
<evidence type="ECO:0000313" key="4">
    <source>
        <dbReference type="Proteomes" id="UP000751518"/>
    </source>
</evidence>
<organism evidence="3 4">
    <name type="scientific">candidate division WWE3 bacterium</name>
    <dbReference type="NCBI Taxonomy" id="2053526"/>
    <lineage>
        <taxon>Bacteria</taxon>
        <taxon>Katanobacteria</taxon>
    </lineage>
</organism>
<dbReference type="AlphaFoldDB" id="A0A955RSB1"/>
<evidence type="ECO:0000256" key="1">
    <source>
        <dbReference type="SAM" id="Phobius"/>
    </source>
</evidence>